<evidence type="ECO:0000256" key="9">
    <source>
        <dbReference type="HAMAP-Rule" id="MF_01815"/>
    </source>
</evidence>
<dbReference type="EMBL" id="JAGSOG010000049">
    <property type="protein sequence ID" value="MBR7834152.1"/>
    <property type="molecule type" value="Genomic_DNA"/>
</dbReference>
<evidence type="ECO:0000256" key="5">
    <source>
        <dbReference type="ARBA" id="ARBA00023098"/>
    </source>
</evidence>
<evidence type="ECO:0000256" key="2">
    <source>
        <dbReference type="ARBA" id="ARBA00022516"/>
    </source>
</evidence>
<evidence type="ECO:0000256" key="6">
    <source>
        <dbReference type="ARBA" id="ARBA00023160"/>
    </source>
</evidence>
<feature type="active site" evidence="9">
    <location>
        <position position="290"/>
    </location>
</feature>
<dbReference type="NCBIfam" id="NF006829">
    <property type="entry name" value="PRK09352.1"/>
    <property type="match status" value="1"/>
</dbReference>
<dbReference type="HAMAP" id="MF_01815">
    <property type="entry name" value="FabH"/>
    <property type="match status" value="1"/>
</dbReference>
<evidence type="ECO:0000313" key="12">
    <source>
        <dbReference type="EMBL" id="MBR7834152.1"/>
    </source>
</evidence>
<dbReference type="InterPro" id="IPR013751">
    <property type="entry name" value="ACP_syn_III_N"/>
</dbReference>
<accession>A0A941EM16</accession>
<comment type="subcellular location">
    <subcellularLocation>
        <location evidence="9">Cytoplasm</location>
    </subcellularLocation>
</comment>
<name>A0A941EM16_9ACTN</name>
<dbReference type="CDD" id="cd00830">
    <property type="entry name" value="KAS_III"/>
    <property type="match status" value="1"/>
</dbReference>
<keyword evidence="13" id="KW-1185">Reference proteome</keyword>
<dbReference type="PANTHER" id="PTHR43091:SF1">
    <property type="entry name" value="BETA-KETOACYL-[ACYL-CARRIER-PROTEIN] SYNTHASE III, CHLOROPLASTIC"/>
    <property type="match status" value="1"/>
</dbReference>
<dbReference type="Proteomes" id="UP000675781">
    <property type="component" value="Unassembled WGS sequence"/>
</dbReference>
<proteinExistence type="inferred from homology"/>
<dbReference type="GO" id="GO:0004315">
    <property type="term" value="F:3-oxoacyl-[acyl-carrier-protein] synthase activity"/>
    <property type="evidence" value="ECO:0007669"/>
    <property type="project" value="InterPro"/>
</dbReference>
<comment type="similarity">
    <text evidence="1 9">Belongs to the thiolase-like superfamily. FabH family.</text>
</comment>
<keyword evidence="7 9" id="KW-0511">Multifunctional enzyme</keyword>
<keyword evidence="9" id="KW-0963">Cytoplasm</keyword>
<comment type="caution">
    <text evidence="12">The sequence shown here is derived from an EMBL/GenBank/DDBJ whole genome shotgun (WGS) entry which is preliminary data.</text>
</comment>
<evidence type="ECO:0000259" key="10">
    <source>
        <dbReference type="Pfam" id="PF08541"/>
    </source>
</evidence>
<comment type="function">
    <text evidence="9">Catalyzes the condensation reaction of fatty acid synthesis by the addition to an acyl acceptor of two carbons from malonyl-ACP. Catalyzes the first condensation reaction which initiates fatty acid synthesis and may therefore play a role in governing the total rate of fatty acid production. Possesses both acetoacetyl-ACP synthase and acetyl transacylase activities. Its substrate specificity determines the biosynthesis of branched-chain and/or straight-chain of fatty acids.</text>
</comment>
<evidence type="ECO:0000256" key="1">
    <source>
        <dbReference type="ARBA" id="ARBA00008642"/>
    </source>
</evidence>
<comment type="subunit">
    <text evidence="9">Homodimer.</text>
</comment>
<dbReference type="Gene3D" id="3.40.47.10">
    <property type="match status" value="2"/>
</dbReference>
<evidence type="ECO:0000256" key="8">
    <source>
        <dbReference type="ARBA" id="ARBA00023315"/>
    </source>
</evidence>
<evidence type="ECO:0000256" key="3">
    <source>
        <dbReference type="ARBA" id="ARBA00022679"/>
    </source>
</evidence>
<feature type="active site" evidence="9">
    <location>
        <position position="123"/>
    </location>
</feature>
<feature type="domain" description="Beta-ketoacyl-[acyl-carrier-protein] synthase III C-terminal" evidence="10">
    <location>
        <begin position="243"/>
        <end position="331"/>
    </location>
</feature>
<dbReference type="NCBIfam" id="TIGR00747">
    <property type="entry name" value="fabH"/>
    <property type="match status" value="1"/>
</dbReference>
<feature type="region of interest" description="ACP-binding" evidence="9">
    <location>
        <begin position="260"/>
        <end position="264"/>
    </location>
</feature>
<comment type="pathway">
    <text evidence="9">Lipid metabolism; fatty acid biosynthesis.</text>
</comment>
<sequence length="334" mass="34910">MPVDIKSPAGAPHARILGVGGYRPSRVVTNEQICQVIDSTDEWITTRTGIKERRWATAEETVAVMSLAAAGKALAAAGVEAEQIGLVVISTVTHLAQTPSLAAMVANELGALNAAAFDISAACAGFCHGLALAQDAVRGGSAEYVLVIGVERLSDLTDMNDRSTAFIFGDGAGAAVVGPSETPGIGPVVWGADGAQYEAIGQTFNWDVLREQTDIGFPALRMNGQQVFRWASYQMVPVAKRALEKAGISAEDLDAFIPHQANMRITDAMIKALKLPEHVPVARDIARTGNTSAASIPLAMERMLEEGEAPHGGVALLIGFGAGLVYAAQVVVLP</sequence>
<reference evidence="12" key="1">
    <citation type="submission" date="2021-04" db="EMBL/GenBank/DDBJ databases">
        <title>Genome based classification of Actinospica acidithermotolerans sp. nov., an actinobacterium isolated from an Indonesian hot spring.</title>
        <authorList>
            <person name="Kusuma A.B."/>
            <person name="Putra K.E."/>
            <person name="Nafisah S."/>
            <person name="Loh J."/>
            <person name="Nouioui I."/>
            <person name="Goodfellow M."/>
        </authorList>
    </citation>
    <scope>NUCLEOTIDE SEQUENCE</scope>
    <source>
        <strain evidence="12">CSCA 57</strain>
    </source>
</reference>
<gene>
    <name evidence="9" type="primary">fabH</name>
    <name evidence="12" type="ORF">KDL01_12830</name>
</gene>
<protein>
    <recommendedName>
        <fullName evidence="9">Beta-ketoacyl-[acyl-carrier-protein] synthase III</fullName>
        <shortName evidence="9">Beta-ketoacyl-ACP synthase III</shortName>
        <shortName evidence="9">KAS III</shortName>
        <ecNumber evidence="9">2.3.1.180</ecNumber>
    </recommendedName>
    <alternativeName>
        <fullName evidence="9">3-oxoacyl-[acyl-carrier-protein] synthase 3</fullName>
    </alternativeName>
    <alternativeName>
        <fullName evidence="9">3-oxoacyl-[acyl-carrier-protein] synthase III</fullName>
    </alternativeName>
</protein>
<keyword evidence="6 9" id="KW-0275">Fatty acid biosynthesis</keyword>
<dbReference type="SUPFAM" id="SSF53901">
    <property type="entry name" value="Thiolase-like"/>
    <property type="match status" value="1"/>
</dbReference>
<dbReference type="InterPro" id="IPR013747">
    <property type="entry name" value="ACP_syn_III_C"/>
</dbReference>
<dbReference type="EC" id="2.3.1.180" evidence="9"/>
<dbReference type="Pfam" id="PF08545">
    <property type="entry name" value="ACP_syn_III"/>
    <property type="match status" value="1"/>
</dbReference>
<keyword evidence="5 9" id="KW-0443">Lipid metabolism</keyword>
<organism evidence="12 13">
    <name type="scientific">Actinospica durhamensis</name>
    <dbReference type="NCBI Taxonomy" id="1508375"/>
    <lineage>
        <taxon>Bacteria</taxon>
        <taxon>Bacillati</taxon>
        <taxon>Actinomycetota</taxon>
        <taxon>Actinomycetes</taxon>
        <taxon>Catenulisporales</taxon>
        <taxon>Actinospicaceae</taxon>
        <taxon>Actinospica</taxon>
    </lineage>
</organism>
<dbReference type="InterPro" id="IPR016039">
    <property type="entry name" value="Thiolase-like"/>
</dbReference>
<dbReference type="InterPro" id="IPR004655">
    <property type="entry name" value="FabH"/>
</dbReference>
<keyword evidence="4 9" id="KW-0276">Fatty acid metabolism</keyword>
<keyword evidence="2 9" id="KW-0444">Lipid biosynthesis</keyword>
<evidence type="ECO:0000259" key="11">
    <source>
        <dbReference type="Pfam" id="PF08545"/>
    </source>
</evidence>
<dbReference type="PANTHER" id="PTHR43091">
    <property type="entry name" value="3-OXOACYL-[ACYL-CARRIER-PROTEIN] SYNTHASE"/>
    <property type="match status" value="1"/>
</dbReference>
<feature type="active site" evidence="9">
    <location>
        <position position="259"/>
    </location>
</feature>
<keyword evidence="3 9" id="KW-0808">Transferase</keyword>
<dbReference type="GO" id="GO:0006633">
    <property type="term" value="P:fatty acid biosynthetic process"/>
    <property type="evidence" value="ECO:0007669"/>
    <property type="project" value="UniProtKB-UniRule"/>
</dbReference>
<dbReference type="AlphaFoldDB" id="A0A941EM16"/>
<feature type="domain" description="Beta-ketoacyl-[acyl-carrier-protein] synthase III N-terminal" evidence="11">
    <location>
        <begin position="117"/>
        <end position="194"/>
    </location>
</feature>
<evidence type="ECO:0000313" key="13">
    <source>
        <dbReference type="Proteomes" id="UP000675781"/>
    </source>
</evidence>
<dbReference type="GO" id="GO:0005737">
    <property type="term" value="C:cytoplasm"/>
    <property type="evidence" value="ECO:0007669"/>
    <property type="project" value="UniProtKB-SubCell"/>
</dbReference>
<dbReference type="GO" id="GO:0033818">
    <property type="term" value="F:beta-ketoacyl-acyl-carrier-protein synthase III activity"/>
    <property type="evidence" value="ECO:0007669"/>
    <property type="project" value="UniProtKB-UniRule"/>
</dbReference>
<dbReference type="RefSeq" id="WP_212528671.1">
    <property type="nucleotide sequence ID" value="NZ_JAGSOG010000049.1"/>
</dbReference>
<comment type="catalytic activity">
    <reaction evidence="9">
        <text>malonyl-[ACP] + acetyl-CoA + H(+) = 3-oxobutanoyl-[ACP] + CO2 + CoA</text>
        <dbReference type="Rhea" id="RHEA:12080"/>
        <dbReference type="Rhea" id="RHEA-COMP:9623"/>
        <dbReference type="Rhea" id="RHEA-COMP:9625"/>
        <dbReference type="ChEBI" id="CHEBI:15378"/>
        <dbReference type="ChEBI" id="CHEBI:16526"/>
        <dbReference type="ChEBI" id="CHEBI:57287"/>
        <dbReference type="ChEBI" id="CHEBI:57288"/>
        <dbReference type="ChEBI" id="CHEBI:78449"/>
        <dbReference type="ChEBI" id="CHEBI:78450"/>
        <dbReference type="EC" id="2.3.1.180"/>
    </reaction>
</comment>
<evidence type="ECO:0000256" key="4">
    <source>
        <dbReference type="ARBA" id="ARBA00022832"/>
    </source>
</evidence>
<dbReference type="Pfam" id="PF08541">
    <property type="entry name" value="ACP_syn_III_C"/>
    <property type="match status" value="1"/>
</dbReference>
<comment type="domain">
    <text evidence="9">The last Arg residue of the ACP-binding site is essential for the weak association between ACP/AcpP and FabH.</text>
</comment>
<evidence type="ECO:0000256" key="7">
    <source>
        <dbReference type="ARBA" id="ARBA00023268"/>
    </source>
</evidence>
<keyword evidence="8 9" id="KW-0012">Acyltransferase</keyword>